<keyword evidence="3" id="KW-1185">Reference proteome</keyword>
<feature type="region of interest" description="Disordered" evidence="1">
    <location>
        <begin position="24"/>
        <end position="43"/>
    </location>
</feature>
<dbReference type="InterPro" id="IPR026316">
    <property type="entry name" value="NSL2"/>
</dbReference>
<gene>
    <name evidence="2" type="ORF">OPV22_028340</name>
</gene>
<reference evidence="2 3" key="1">
    <citation type="submission" date="2022-12" db="EMBL/GenBank/DDBJ databases">
        <title>Chromosome-scale assembly of the Ensete ventricosum genome.</title>
        <authorList>
            <person name="Dussert Y."/>
            <person name="Stocks J."/>
            <person name="Wendawek A."/>
            <person name="Woldeyes F."/>
            <person name="Nichols R.A."/>
            <person name="Borrell J.S."/>
        </authorList>
    </citation>
    <scope>NUCLEOTIDE SEQUENCE [LARGE SCALE GENOMIC DNA]</scope>
    <source>
        <strain evidence="3">cv. Maze</strain>
        <tissue evidence="2">Seeds</tissue>
    </source>
</reference>
<sequence length="243" mass="26389">MGSYRFEAELPKGDQRRARQLEEMEAAWPRRSRGGGGGIGSGIRGRKRHWGTLPALVLFYSLSRSLETSAATVASPPIASWKISSPVDQLKEVKASLKFWPKQWLALLDYAADGLAILPGIPSPHVKADVAFQVASEIDALAEVFSSLDKKQTLYRACARITKSCRQSGSIICGKPVLGSLVPSPCHVHFQKAQRNISQALRKAGLRKQMQLAMGLLGGKLAADGLHSYVIGYKRQQHGTVGS</sequence>
<accession>A0AAV8PY02</accession>
<evidence type="ECO:0000256" key="1">
    <source>
        <dbReference type="SAM" id="MobiDB-lite"/>
    </source>
</evidence>
<feature type="compositionally biased region" description="Gly residues" evidence="1">
    <location>
        <begin position="34"/>
        <end position="43"/>
    </location>
</feature>
<evidence type="ECO:0000313" key="3">
    <source>
        <dbReference type="Proteomes" id="UP001222027"/>
    </source>
</evidence>
<dbReference type="EMBL" id="JAQQAF010000008">
    <property type="protein sequence ID" value="KAJ8465788.1"/>
    <property type="molecule type" value="Genomic_DNA"/>
</dbReference>
<dbReference type="AlphaFoldDB" id="A0AAV8PY02"/>
<comment type="caution">
    <text evidence="2">The sequence shown here is derived from an EMBL/GenBank/DDBJ whole genome shotgun (WGS) entry which is preliminary data.</text>
</comment>
<proteinExistence type="predicted"/>
<name>A0AAV8PY02_ENSVE</name>
<evidence type="ECO:0000313" key="2">
    <source>
        <dbReference type="EMBL" id="KAJ8465788.1"/>
    </source>
</evidence>
<organism evidence="2 3">
    <name type="scientific">Ensete ventricosum</name>
    <name type="common">Abyssinian banana</name>
    <name type="synonym">Musa ensete</name>
    <dbReference type="NCBI Taxonomy" id="4639"/>
    <lineage>
        <taxon>Eukaryota</taxon>
        <taxon>Viridiplantae</taxon>
        <taxon>Streptophyta</taxon>
        <taxon>Embryophyta</taxon>
        <taxon>Tracheophyta</taxon>
        <taxon>Spermatophyta</taxon>
        <taxon>Magnoliopsida</taxon>
        <taxon>Liliopsida</taxon>
        <taxon>Zingiberales</taxon>
        <taxon>Musaceae</taxon>
        <taxon>Ensete</taxon>
    </lineage>
</organism>
<dbReference type="Proteomes" id="UP001222027">
    <property type="component" value="Unassembled WGS sequence"/>
</dbReference>
<dbReference type="PANTHER" id="PTHR13453:SF1">
    <property type="entry name" value="KAT8 REGULATORY NSL COMPLEX SUBUNIT 2"/>
    <property type="match status" value="1"/>
</dbReference>
<dbReference type="GO" id="GO:0044545">
    <property type="term" value="C:NSL complex"/>
    <property type="evidence" value="ECO:0007669"/>
    <property type="project" value="TreeGrafter"/>
</dbReference>
<dbReference type="PANTHER" id="PTHR13453">
    <property type="entry name" value="KAT8 REGULATORY NSL COMPLEX SUBUNIT 2"/>
    <property type="match status" value="1"/>
</dbReference>
<protein>
    <submittedName>
        <fullName evidence="2">Uncharacterized protein</fullName>
    </submittedName>
</protein>